<protein>
    <submittedName>
        <fullName evidence="1">Marine sediment metagenome DNA, contig: S12H4_S02238</fullName>
    </submittedName>
</protein>
<name>A0A6P2DA46_9BACT</name>
<organism evidence="1 2">
    <name type="scientific">Gemmata massiliana</name>
    <dbReference type="NCBI Taxonomy" id="1210884"/>
    <lineage>
        <taxon>Bacteria</taxon>
        <taxon>Pseudomonadati</taxon>
        <taxon>Planctomycetota</taxon>
        <taxon>Planctomycetia</taxon>
        <taxon>Gemmatales</taxon>
        <taxon>Gemmataceae</taxon>
        <taxon>Gemmata</taxon>
    </lineage>
</organism>
<dbReference type="KEGG" id="gms:SOIL9_05340"/>
<evidence type="ECO:0000313" key="2">
    <source>
        <dbReference type="Proteomes" id="UP000464178"/>
    </source>
</evidence>
<accession>A0A6P2DA46</accession>
<dbReference type="AlphaFoldDB" id="A0A6P2DA46"/>
<dbReference type="Proteomes" id="UP000464178">
    <property type="component" value="Chromosome"/>
</dbReference>
<evidence type="ECO:0000313" key="1">
    <source>
        <dbReference type="EMBL" id="VTR97803.1"/>
    </source>
</evidence>
<proteinExistence type="predicted"/>
<dbReference type="RefSeq" id="WP_162671368.1">
    <property type="nucleotide sequence ID" value="NZ_LR593886.1"/>
</dbReference>
<sequence>MVWYDAGRVLRLADLESEKPNRRRVSVLCIDAAPNATLASELAERGGGVARFLTSNPDEDAVTTALDEVLADWSAPVLTGLTLEVNRVRAEATGRTVALVVPGPASAVDIGDLPAGPARALERFTLVKWGSCYSVGLAVSLSERPAPGVGLMSGAGRLGALATVPDPRVSDSWSG</sequence>
<dbReference type="EMBL" id="LR593886">
    <property type="protein sequence ID" value="VTR97803.1"/>
    <property type="molecule type" value="Genomic_DNA"/>
</dbReference>
<keyword evidence="2" id="KW-1185">Reference proteome</keyword>
<reference evidence="1 2" key="1">
    <citation type="submission" date="2019-05" db="EMBL/GenBank/DDBJ databases">
        <authorList>
            <consortium name="Science for Life Laboratories"/>
        </authorList>
    </citation>
    <scope>NUCLEOTIDE SEQUENCE [LARGE SCALE GENOMIC DNA]</scope>
    <source>
        <strain evidence="1">Soil9</strain>
    </source>
</reference>
<gene>
    <name evidence="1" type="ORF">SOIL9_05340</name>
</gene>